<evidence type="ECO:0000313" key="5">
    <source>
        <dbReference type="EMBL" id="KAG3203325.1"/>
    </source>
</evidence>
<accession>A0A329S169</accession>
<protein>
    <submittedName>
        <fullName evidence="7">Uncharacterized protein</fullName>
    </submittedName>
</protein>
<dbReference type="Proteomes" id="UP000760860">
    <property type="component" value="Unassembled WGS sequence"/>
</dbReference>
<reference evidence="6" key="3">
    <citation type="submission" date="2021-01" db="EMBL/GenBank/DDBJ databases">
        <title>Phytophthora aleatoria, a newly-described species from Pinus radiata is distinct from Phytophthora cactorum isolates based on comparative genomics.</title>
        <authorList>
            <person name="Mcdougal R."/>
            <person name="Panda P."/>
            <person name="Williams N."/>
            <person name="Studholme D.J."/>
        </authorList>
    </citation>
    <scope>NUCLEOTIDE SEQUENCE</scope>
    <source>
        <strain evidence="6">NZFS 3830</strain>
    </source>
</reference>
<dbReference type="Proteomes" id="UP000697107">
    <property type="component" value="Unassembled WGS sequence"/>
</dbReference>
<keyword evidence="8" id="KW-1185">Reference proteome</keyword>
<dbReference type="Proteomes" id="UP000688947">
    <property type="component" value="Unassembled WGS sequence"/>
</dbReference>
<feature type="region of interest" description="Disordered" evidence="1">
    <location>
        <begin position="31"/>
        <end position="54"/>
    </location>
</feature>
<organism evidence="7 8">
    <name type="scientific">Phytophthora cactorum</name>
    <dbReference type="NCBI Taxonomy" id="29920"/>
    <lineage>
        <taxon>Eukaryota</taxon>
        <taxon>Sar</taxon>
        <taxon>Stramenopiles</taxon>
        <taxon>Oomycota</taxon>
        <taxon>Peronosporomycetes</taxon>
        <taxon>Peronosporales</taxon>
        <taxon>Peronosporaceae</taxon>
        <taxon>Phytophthora</taxon>
    </lineage>
</organism>
<dbReference type="EMBL" id="RCML01002027">
    <property type="protein sequence ID" value="KAG2959315.1"/>
    <property type="molecule type" value="Genomic_DNA"/>
</dbReference>
<dbReference type="OrthoDB" id="10268486at2759"/>
<dbReference type="EMBL" id="RCMV01002336">
    <property type="protein sequence ID" value="KAG3203325.1"/>
    <property type="molecule type" value="Genomic_DNA"/>
</dbReference>
<dbReference type="EMBL" id="JAENGZ010002659">
    <property type="protein sequence ID" value="KAG6943154.1"/>
    <property type="molecule type" value="Genomic_DNA"/>
</dbReference>
<dbReference type="EMBL" id="RCMG01000786">
    <property type="protein sequence ID" value="KAG2847566.1"/>
    <property type="molecule type" value="Genomic_DNA"/>
</dbReference>
<evidence type="ECO:0000256" key="1">
    <source>
        <dbReference type="SAM" id="MobiDB-lite"/>
    </source>
</evidence>
<dbReference type="VEuPathDB" id="FungiDB:PC110_g12948"/>
<comment type="caution">
    <text evidence="7">The sequence shown here is derived from an EMBL/GenBank/DDBJ whole genome shotgun (WGS) entry which is preliminary data.</text>
</comment>
<proteinExistence type="predicted"/>
<dbReference type="Proteomes" id="UP000735874">
    <property type="component" value="Unassembled WGS sequence"/>
</dbReference>
<dbReference type="AlphaFoldDB" id="A0A329S169"/>
<evidence type="ECO:0000313" key="8">
    <source>
        <dbReference type="Proteomes" id="UP000251314"/>
    </source>
</evidence>
<reference evidence="2" key="2">
    <citation type="submission" date="2018-10" db="EMBL/GenBank/DDBJ databases">
        <title>Effector identification in a new, highly contiguous assembly of the strawberry crown rot pathogen Phytophthora cactorum.</title>
        <authorList>
            <person name="Armitage A.D."/>
            <person name="Nellist C.F."/>
            <person name="Bates H."/>
            <person name="Vickerstaff R.J."/>
            <person name="Harrison R.J."/>
        </authorList>
    </citation>
    <scope>NUCLEOTIDE SEQUENCE</scope>
    <source>
        <strain evidence="2">15-7</strain>
        <strain evidence="3">4040</strain>
        <strain evidence="4">P415</strain>
        <strain evidence="5">P421</strain>
    </source>
</reference>
<sequence>MTLLVTCVKTPEDWEKARAIRLHVFIHEQKHRRGVKQGGGGHDWRTGSVGTLTT</sequence>
<evidence type="ECO:0000313" key="2">
    <source>
        <dbReference type="EMBL" id="KAG2847566.1"/>
    </source>
</evidence>
<gene>
    <name evidence="6" type="ORF">JG687_00018627</name>
    <name evidence="7" type="ORF">PC110_g12948</name>
    <name evidence="2" type="ORF">PC113_g17751</name>
    <name evidence="3" type="ORF">PC117_g18922</name>
    <name evidence="4" type="ORF">PC118_g23082</name>
    <name evidence="5" type="ORF">PC129_g22935</name>
</gene>
<name>A0A329S169_9STRA</name>
<reference evidence="7 8" key="1">
    <citation type="submission" date="2018-01" db="EMBL/GenBank/DDBJ databases">
        <title>Draft genome of the strawberry crown rot pathogen Phytophthora cactorum.</title>
        <authorList>
            <person name="Armitage A.D."/>
            <person name="Lysoe E."/>
            <person name="Nellist C.F."/>
            <person name="Harrison R.J."/>
            <person name="Brurberg M.B."/>
        </authorList>
    </citation>
    <scope>NUCLEOTIDE SEQUENCE [LARGE SCALE GENOMIC DNA]</scope>
    <source>
        <strain evidence="7 8">10300</strain>
    </source>
</reference>
<evidence type="ECO:0000313" key="4">
    <source>
        <dbReference type="EMBL" id="KAG2959315.1"/>
    </source>
</evidence>
<evidence type="ECO:0000313" key="6">
    <source>
        <dbReference type="EMBL" id="KAG6943154.1"/>
    </source>
</evidence>
<dbReference type="Proteomes" id="UP000736787">
    <property type="component" value="Unassembled WGS sequence"/>
</dbReference>
<evidence type="ECO:0000313" key="3">
    <source>
        <dbReference type="EMBL" id="KAG2912356.1"/>
    </source>
</evidence>
<dbReference type="EMBL" id="MJFZ01000357">
    <property type="protein sequence ID" value="RAW30707.1"/>
    <property type="molecule type" value="Genomic_DNA"/>
</dbReference>
<dbReference type="EMBL" id="RCMK01000790">
    <property type="protein sequence ID" value="KAG2912356.1"/>
    <property type="molecule type" value="Genomic_DNA"/>
</dbReference>
<dbReference type="Proteomes" id="UP000251314">
    <property type="component" value="Unassembled WGS sequence"/>
</dbReference>
<evidence type="ECO:0000313" key="7">
    <source>
        <dbReference type="EMBL" id="RAW30707.1"/>
    </source>
</evidence>